<proteinExistence type="predicted"/>
<sequence>MKVNVDSILEHAKKLEKETENELNWLKINNLFIDLLKEKNLDFLKVMKCIPELILRSFLSERSRLSGSVFLFLKESVTKLGADVPQDEALLDACFKLCGRANRVFNKRGEEMLLLVAEKTNLPKHVKMLKYYSKSLNKKVRKAVYIGIEKSLKSCADVNRVWAIYEPLIKNGEKDQDIEGRSVCKRILLGKRPDVVSKTFSLGQNAGISTAKREIKTNFPFLQRVPVRTNNVQEPVVKTEEVRDSFKTYLKRHNNEMKKLFSEKVAFDKTVNTPPKKQIRAADQHKRKVQGEQVSQNILEYTPRGLNKYLERYREEVQRLRVSPVNETEQTGDVKNSASLKLWEENDELFAKEMLKFKEIKVPDKFELSFDEDSKDAEIEHAVRHQPDTDQSIGARAELNTQQALSAYSEEENIQNVEKQLQRSHHDAIPEREKTTAQTFIGGSAKEVQQFYFDDGTSNGKKAKDQDESMGIVENRQQFYFENGGEMDEQNEGAMEISTERANFLGDEESEIPCENAQFNFFGNKDLKFENLDKFNTMTQEEFLNRSMGSASQDAVNEGVHNLIKGQERLAQESSRLIDSVKVSRIDEGTACQQETYSGFHKASQQELGERTIILQLSPRSMTHKGSEQLAQDIIVGENGNKLPSNEQTMPMDEKSSSIKSIEVYEQVDRAFDDLSGTIPSQVAENNDEGEMGNVSRYSFLEDSFNSLGVTDDVNMPALNEDNGSSGSVFEGSCVKNRFEDAAEDHTTANKTQVGEFSNIGTVLQFNKKTLRKEPDDRK</sequence>
<dbReference type="STRING" id="948595.L2GZK3"/>
<dbReference type="GeneID" id="19878010"/>
<evidence type="ECO:0000313" key="1">
    <source>
        <dbReference type="EMBL" id="ELA48510.1"/>
    </source>
</evidence>
<name>L2GZK3_VAVCU</name>
<accession>L2GZK3</accession>
<dbReference type="OrthoDB" id="4699125at2759"/>
<dbReference type="InterPro" id="IPR011989">
    <property type="entry name" value="ARM-like"/>
</dbReference>
<evidence type="ECO:0008006" key="3">
    <source>
        <dbReference type="Google" id="ProtNLM"/>
    </source>
</evidence>
<reference evidence="2" key="1">
    <citation type="submission" date="2011-03" db="EMBL/GenBank/DDBJ databases">
        <title>The genome sequence of Vavraia culicis strain floridensis.</title>
        <authorList>
            <consortium name="The Broad Institute Genome Sequencing Platform"/>
            <person name="Cuomo C."/>
            <person name="Becnel J."/>
            <person name="Sanscrainte N."/>
            <person name="Young S.K."/>
            <person name="Zeng Q."/>
            <person name="Gargeya S."/>
            <person name="Fitzgerald M."/>
            <person name="Haas B."/>
            <person name="Abouelleil A."/>
            <person name="Alvarado L."/>
            <person name="Arachchi H.M."/>
            <person name="Berlin A."/>
            <person name="Chapman S.B."/>
            <person name="Gearin G."/>
            <person name="Goldberg J."/>
            <person name="Griggs A."/>
            <person name="Gujja S."/>
            <person name="Hansen M."/>
            <person name="Heiman D."/>
            <person name="Howarth C."/>
            <person name="Larimer J."/>
            <person name="Lui A."/>
            <person name="MacDonald P.J.P."/>
            <person name="McCowen C."/>
            <person name="Montmayeur A."/>
            <person name="Murphy C."/>
            <person name="Neiman D."/>
            <person name="Pearson M."/>
            <person name="Priest M."/>
            <person name="Roberts A."/>
            <person name="Saif S."/>
            <person name="Shea T."/>
            <person name="Sisk P."/>
            <person name="Stolte C."/>
            <person name="Sykes S."/>
            <person name="Wortman J."/>
            <person name="Nusbaum C."/>
            <person name="Birren B."/>
        </authorList>
    </citation>
    <scope>NUCLEOTIDE SEQUENCE [LARGE SCALE GENOMIC DNA]</scope>
    <source>
        <strain evidence="2">floridensis</strain>
    </source>
</reference>
<dbReference type="AlphaFoldDB" id="L2GZK3"/>
<organism evidence="1 2">
    <name type="scientific">Vavraia culicis (isolate floridensis)</name>
    <name type="common">Microsporidian parasite</name>
    <dbReference type="NCBI Taxonomy" id="948595"/>
    <lineage>
        <taxon>Eukaryota</taxon>
        <taxon>Fungi</taxon>
        <taxon>Fungi incertae sedis</taxon>
        <taxon>Microsporidia</taxon>
        <taxon>Pleistophoridae</taxon>
        <taxon>Vavraia</taxon>
    </lineage>
</organism>
<dbReference type="InParanoid" id="L2GZK3"/>
<dbReference type="HOGENOM" id="CLU_359501_0_0_1"/>
<dbReference type="Proteomes" id="UP000011081">
    <property type="component" value="Unassembled WGS sequence"/>
</dbReference>
<gene>
    <name evidence="1" type="ORF">VCUG_00119</name>
</gene>
<protein>
    <recommendedName>
        <fullName evidence="3">CLASP N-terminal domain-containing protein</fullName>
    </recommendedName>
</protein>
<evidence type="ECO:0000313" key="2">
    <source>
        <dbReference type="Proteomes" id="UP000011081"/>
    </source>
</evidence>
<dbReference type="EMBL" id="GL877404">
    <property type="protein sequence ID" value="ELA48510.1"/>
    <property type="molecule type" value="Genomic_DNA"/>
</dbReference>
<dbReference type="RefSeq" id="XP_008073138.1">
    <property type="nucleotide sequence ID" value="XM_008074947.1"/>
</dbReference>
<dbReference type="VEuPathDB" id="MicrosporidiaDB:VCUG_00119"/>
<dbReference type="Gene3D" id="1.25.10.10">
    <property type="entry name" value="Leucine-rich Repeat Variant"/>
    <property type="match status" value="1"/>
</dbReference>
<keyword evidence="2" id="KW-1185">Reference proteome</keyword>